<dbReference type="RefSeq" id="WP_012322675.1">
    <property type="nucleotide sequence ID" value="NC_010506.1"/>
</dbReference>
<keyword evidence="7" id="KW-0997">Cell inner membrane</keyword>
<dbReference type="Pfam" id="PF12724">
    <property type="entry name" value="Flavodoxin_5"/>
    <property type="match status" value="1"/>
</dbReference>
<keyword evidence="3 7" id="KW-0547">Nucleotide-binding</keyword>
<evidence type="ECO:0000256" key="7">
    <source>
        <dbReference type="HAMAP-Rule" id="MF_00853"/>
    </source>
</evidence>
<comment type="catalytic activity">
    <reaction evidence="7">
        <text>protoporphyrinogen IX + 3 a ubiquinone = protoporphyrin IX + 3 a ubiquinol</text>
        <dbReference type="Rhea" id="RHEA:63936"/>
        <dbReference type="Rhea" id="RHEA-COMP:9565"/>
        <dbReference type="Rhea" id="RHEA-COMP:9566"/>
        <dbReference type="ChEBI" id="CHEBI:16389"/>
        <dbReference type="ChEBI" id="CHEBI:17976"/>
        <dbReference type="ChEBI" id="CHEBI:57306"/>
        <dbReference type="ChEBI" id="CHEBI:57307"/>
    </reaction>
</comment>
<keyword evidence="7" id="KW-1003">Cell membrane</keyword>
<dbReference type="PANTHER" id="PTHR38030">
    <property type="entry name" value="PROTOPORPHYRINOGEN IX DEHYDROGENASE [MENAQUINONE]"/>
    <property type="match status" value="1"/>
</dbReference>
<evidence type="ECO:0000256" key="1">
    <source>
        <dbReference type="ARBA" id="ARBA00022630"/>
    </source>
</evidence>
<keyword evidence="4 7" id="KW-0560">Oxidoreductase</keyword>
<organism evidence="9 10">
    <name type="scientific">Shewanella woodyi (strain ATCC 51908 / MS32)</name>
    <dbReference type="NCBI Taxonomy" id="392500"/>
    <lineage>
        <taxon>Bacteria</taxon>
        <taxon>Pseudomonadati</taxon>
        <taxon>Pseudomonadota</taxon>
        <taxon>Gammaproteobacteria</taxon>
        <taxon>Alteromonadales</taxon>
        <taxon>Shewanellaceae</taxon>
        <taxon>Shewanella</taxon>
    </lineage>
</organism>
<dbReference type="GO" id="GO:0005886">
    <property type="term" value="C:plasma membrane"/>
    <property type="evidence" value="ECO:0007669"/>
    <property type="project" value="UniProtKB-SubCell"/>
</dbReference>
<evidence type="ECO:0000256" key="3">
    <source>
        <dbReference type="ARBA" id="ARBA00022741"/>
    </source>
</evidence>
<dbReference type="HOGENOM" id="CLU_094839_0_1_6"/>
<dbReference type="InterPro" id="IPR029039">
    <property type="entry name" value="Flavoprotein-like_sf"/>
</dbReference>
<dbReference type="UniPathway" id="UPA00251">
    <property type="reaction ID" value="UER00324"/>
</dbReference>
<comment type="catalytic activity">
    <reaction evidence="7">
        <text>protoporphyrinogen IX + 3 a menaquinone = protoporphyrin IX + 3 a menaquinol</text>
        <dbReference type="Rhea" id="RHEA:27409"/>
        <dbReference type="Rhea" id="RHEA-COMP:9537"/>
        <dbReference type="Rhea" id="RHEA-COMP:9539"/>
        <dbReference type="ChEBI" id="CHEBI:16374"/>
        <dbReference type="ChEBI" id="CHEBI:18151"/>
        <dbReference type="ChEBI" id="CHEBI:57306"/>
        <dbReference type="ChEBI" id="CHEBI:57307"/>
        <dbReference type="EC" id="1.3.5.3"/>
    </reaction>
</comment>
<evidence type="ECO:0000313" key="10">
    <source>
        <dbReference type="Proteomes" id="UP000002168"/>
    </source>
</evidence>
<keyword evidence="2 7" id="KW-0288">FMN</keyword>
<keyword evidence="6 7" id="KW-0627">Porphyrin biosynthesis</keyword>
<evidence type="ECO:0000313" key="9">
    <source>
        <dbReference type="EMBL" id="ACA84326.1"/>
    </source>
</evidence>
<sequence>MNKTLIIYSTVDGQTRAICELMKGVNQAAESEVTLASLEEAKALSLADFDKVMIGASIRYGKHRPELYQYINNHHAVLSAKPNAFFTVNVVARKPEKNTPETNPYMKKFLELSLWKPQQLGVFAGKIDYPKYRFFDKTMIRFIMWMTKGPTDTSGTYEFTNWQQVEEFGKAFADR</sequence>
<dbReference type="NCBIfam" id="NF008316">
    <property type="entry name" value="PRK11104.1"/>
    <property type="match status" value="1"/>
</dbReference>
<comment type="subcellular location">
    <subcellularLocation>
        <location evidence="7">Cell inner membrane</location>
        <topology evidence="7">Peripheral membrane protein</topology>
    </subcellularLocation>
</comment>
<name>B1KCZ7_SHEWM</name>
<comment type="function">
    <text evidence="7">Catalyzes the 6-electron oxidation of protoporphyrinogen IX to form protoporphyrin IX; under anaerobic conditions uses menaquinone as an electron acceptor, under aerobic conditions uses ubiquinone as an electron acceptor.</text>
</comment>
<dbReference type="InterPro" id="IPR026816">
    <property type="entry name" value="Flavodoxin_dom"/>
</dbReference>
<dbReference type="PANTHER" id="PTHR38030:SF2">
    <property type="entry name" value="PROTOPORPHYRINOGEN IX DEHYDROGENASE [QUINONE]"/>
    <property type="match status" value="1"/>
</dbReference>
<dbReference type="GO" id="GO:0004729">
    <property type="term" value="F:oxygen-dependent protoporphyrinogen oxidase activity"/>
    <property type="evidence" value="ECO:0007669"/>
    <property type="project" value="InterPro"/>
</dbReference>
<keyword evidence="5" id="KW-0472">Membrane</keyword>
<evidence type="ECO:0000256" key="6">
    <source>
        <dbReference type="ARBA" id="ARBA00023244"/>
    </source>
</evidence>
<keyword evidence="1 7" id="KW-0285">Flavoprotein</keyword>
<dbReference type="EC" id="1.3.5.3" evidence="7"/>
<evidence type="ECO:0000259" key="8">
    <source>
        <dbReference type="Pfam" id="PF12724"/>
    </source>
</evidence>
<reference evidence="9 10" key="1">
    <citation type="submission" date="2008-02" db="EMBL/GenBank/DDBJ databases">
        <title>Complete sequence of Shewanella woodyi ATCC 51908.</title>
        <authorList>
            <consortium name="US DOE Joint Genome Institute"/>
            <person name="Copeland A."/>
            <person name="Lucas S."/>
            <person name="Lapidus A."/>
            <person name="Glavina del Rio T."/>
            <person name="Dalin E."/>
            <person name="Tice H."/>
            <person name="Bruce D."/>
            <person name="Goodwin L."/>
            <person name="Pitluck S."/>
            <person name="Sims D."/>
            <person name="Brettin T."/>
            <person name="Detter J.C."/>
            <person name="Han C."/>
            <person name="Kuske C.R."/>
            <person name="Schmutz J."/>
            <person name="Larimer F."/>
            <person name="Land M."/>
            <person name="Hauser L."/>
            <person name="Kyrpides N."/>
            <person name="Lykidis A."/>
            <person name="Zhao J.-S."/>
            <person name="Richardson P."/>
        </authorList>
    </citation>
    <scope>NUCLEOTIDE SEQUENCE [LARGE SCALE GENOMIC DNA]</scope>
    <source>
        <strain evidence="10">ATCC 51908 / MS32</strain>
    </source>
</reference>
<comment type="cofactor">
    <cofactor evidence="7">
        <name>FMN</name>
        <dbReference type="ChEBI" id="CHEBI:58210"/>
    </cofactor>
    <text evidence="7">Binds 1 FMN non-covalently per subunit.</text>
</comment>
<dbReference type="HAMAP" id="MF_00853">
    <property type="entry name" value="HemG"/>
    <property type="match status" value="1"/>
</dbReference>
<dbReference type="GO" id="GO:0010181">
    <property type="term" value="F:FMN binding"/>
    <property type="evidence" value="ECO:0007669"/>
    <property type="project" value="UniProtKB-UniRule"/>
</dbReference>
<dbReference type="EMBL" id="CP000961">
    <property type="protein sequence ID" value="ACA84326.1"/>
    <property type="molecule type" value="Genomic_DNA"/>
</dbReference>
<comment type="catalytic activity">
    <reaction evidence="7">
        <text>protoporphyrinogen IX + 3 a quinone = protoporphyrin IX + 3 a quinol</text>
        <dbReference type="Rhea" id="RHEA:65032"/>
        <dbReference type="ChEBI" id="CHEBI:24646"/>
        <dbReference type="ChEBI" id="CHEBI:57306"/>
        <dbReference type="ChEBI" id="CHEBI:57307"/>
        <dbReference type="ChEBI" id="CHEBI:132124"/>
        <dbReference type="EC" id="1.3.5.3"/>
    </reaction>
</comment>
<dbReference type="AlphaFoldDB" id="B1KCZ7"/>
<gene>
    <name evidence="7" type="primary">hemG</name>
    <name evidence="9" type="ordered locus">Swoo_0025</name>
</gene>
<dbReference type="STRING" id="392500.Swoo_0025"/>
<comment type="similarity">
    <text evidence="7">Belongs to the HemG family.</text>
</comment>
<dbReference type="eggNOG" id="COG4635">
    <property type="taxonomic scope" value="Bacteria"/>
</dbReference>
<dbReference type="InterPro" id="IPR052200">
    <property type="entry name" value="Protoporphyrinogen_IX_DH"/>
</dbReference>
<dbReference type="SUPFAM" id="SSF52218">
    <property type="entry name" value="Flavoproteins"/>
    <property type="match status" value="1"/>
</dbReference>
<comment type="pathway">
    <text evidence="7">Porphyrin-containing compound metabolism; protoporphyrin-IX biosynthesis; protoporphyrin-IX from protoporphyrinogen-IX: step 1/1.</text>
</comment>
<keyword evidence="10" id="KW-1185">Reference proteome</keyword>
<dbReference type="GO" id="GO:0070819">
    <property type="term" value="F:menaquinone-dependent protoporphyrinogen oxidase activity"/>
    <property type="evidence" value="ECO:0007669"/>
    <property type="project" value="UniProtKB-UniRule"/>
</dbReference>
<protein>
    <recommendedName>
        <fullName evidence="7">Protoporphyrinogen IX dehydrogenase [quinone]</fullName>
        <ecNumber evidence="7">1.3.5.3</ecNumber>
    </recommendedName>
    <alternativeName>
        <fullName evidence="7">Protoporphyrinogen IX dehydrogenase [menaquinone]</fullName>
    </alternativeName>
    <alternativeName>
        <fullName evidence="7">Protoporphyrinogen IX dehydrogenase [ubiquinone]</fullName>
    </alternativeName>
    <alternativeName>
        <fullName evidence="7">Protoporphyrinogen oxidase</fullName>
        <shortName evidence="7">PPO</shortName>
    </alternativeName>
</protein>
<evidence type="ECO:0000256" key="4">
    <source>
        <dbReference type="ARBA" id="ARBA00023002"/>
    </source>
</evidence>
<accession>B1KCZ7</accession>
<dbReference type="Gene3D" id="3.40.50.360">
    <property type="match status" value="1"/>
</dbReference>
<feature type="domain" description="Flavodoxin" evidence="8">
    <location>
        <begin position="5"/>
        <end position="154"/>
    </location>
</feature>
<evidence type="ECO:0000256" key="5">
    <source>
        <dbReference type="ARBA" id="ARBA00023136"/>
    </source>
</evidence>
<dbReference type="KEGG" id="swd:Swoo_0025"/>
<dbReference type="InterPro" id="IPR044264">
    <property type="entry name" value="HemG"/>
</dbReference>
<proteinExistence type="inferred from homology"/>
<evidence type="ECO:0000256" key="2">
    <source>
        <dbReference type="ARBA" id="ARBA00022643"/>
    </source>
</evidence>
<dbReference type="GO" id="GO:0006782">
    <property type="term" value="P:protoporphyrinogen IX biosynthetic process"/>
    <property type="evidence" value="ECO:0007669"/>
    <property type="project" value="UniProtKB-UniRule"/>
</dbReference>
<dbReference type="Proteomes" id="UP000002168">
    <property type="component" value="Chromosome"/>
</dbReference>